<gene>
    <name evidence="2" type="ORF">ACFPMF_20995</name>
</gene>
<dbReference type="GO" id="GO:0016491">
    <property type="term" value="F:oxidoreductase activity"/>
    <property type="evidence" value="ECO:0007669"/>
    <property type="project" value="UniProtKB-KW"/>
</dbReference>
<keyword evidence="3" id="KW-1185">Reference proteome</keyword>
<evidence type="ECO:0000256" key="1">
    <source>
        <dbReference type="SAM" id="SignalP"/>
    </source>
</evidence>
<comment type="caution">
    <text evidence="2">The sequence shown here is derived from an EMBL/GenBank/DDBJ whole genome shotgun (WGS) entry which is preliminary data.</text>
</comment>
<evidence type="ECO:0000313" key="2">
    <source>
        <dbReference type="EMBL" id="MFC5411813.1"/>
    </source>
</evidence>
<protein>
    <submittedName>
        <fullName evidence="2">Gluconate 2-dehydrogenase subunit 3 family protein</fullName>
        <ecNumber evidence="2">1.-.-.-</ecNumber>
    </submittedName>
</protein>
<proteinExistence type="predicted"/>
<dbReference type="InterPro" id="IPR027056">
    <property type="entry name" value="Gluconate_2DH_su3"/>
</dbReference>
<evidence type="ECO:0000313" key="3">
    <source>
        <dbReference type="Proteomes" id="UP001596106"/>
    </source>
</evidence>
<keyword evidence="2" id="KW-0560">Oxidoreductase</keyword>
<feature type="signal peptide" evidence="1">
    <location>
        <begin position="1"/>
        <end position="24"/>
    </location>
</feature>
<dbReference type="Pfam" id="PF13618">
    <property type="entry name" value="Gluconate_2-dh3"/>
    <property type="match status" value="1"/>
</dbReference>
<dbReference type="EMBL" id="JBHSMA010000008">
    <property type="protein sequence ID" value="MFC5411813.1"/>
    <property type="molecule type" value="Genomic_DNA"/>
</dbReference>
<dbReference type="EC" id="1.-.-.-" evidence="2"/>
<feature type="chain" id="PRO_5045692461" evidence="1">
    <location>
        <begin position="25"/>
        <end position="184"/>
    </location>
</feature>
<dbReference type="RefSeq" id="WP_379848700.1">
    <property type="nucleotide sequence ID" value="NZ_JBHSMA010000008.1"/>
</dbReference>
<name>A0ABW0IH20_9BACT</name>
<sequence>MERRKALKSLAVAVGGLVSLPGWANSWTSASLPAGPVLLAPQADALLAEVVETIIPATDTPGAKALGVHTFIQKIVTDCMDPSAQETLTKGLTAVEALARKTYTRPFAALDASQRTDLLKTMNQSPESDQKGFVSLVKGMTIRGYMTSEYVMNNITHYQMIPGHYYGCVPVVAKNSIPKTPQNK</sequence>
<reference evidence="3" key="1">
    <citation type="journal article" date="2019" name="Int. J. Syst. Evol. Microbiol.">
        <title>The Global Catalogue of Microorganisms (GCM) 10K type strain sequencing project: providing services to taxonomists for standard genome sequencing and annotation.</title>
        <authorList>
            <consortium name="The Broad Institute Genomics Platform"/>
            <consortium name="The Broad Institute Genome Sequencing Center for Infectious Disease"/>
            <person name="Wu L."/>
            <person name="Ma J."/>
        </authorList>
    </citation>
    <scope>NUCLEOTIDE SEQUENCE [LARGE SCALE GENOMIC DNA]</scope>
    <source>
        <strain evidence="3">CCUG 55250</strain>
    </source>
</reference>
<dbReference type="Proteomes" id="UP001596106">
    <property type="component" value="Unassembled WGS sequence"/>
</dbReference>
<organism evidence="2 3">
    <name type="scientific">Larkinella bovis</name>
    <dbReference type="NCBI Taxonomy" id="683041"/>
    <lineage>
        <taxon>Bacteria</taxon>
        <taxon>Pseudomonadati</taxon>
        <taxon>Bacteroidota</taxon>
        <taxon>Cytophagia</taxon>
        <taxon>Cytophagales</taxon>
        <taxon>Spirosomataceae</taxon>
        <taxon>Larkinella</taxon>
    </lineage>
</organism>
<accession>A0ABW0IH20</accession>
<keyword evidence="1" id="KW-0732">Signal</keyword>